<dbReference type="GO" id="GO:0016987">
    <property type="term" value="F:sigma factor activity"/>
    <property type="evidence" value="ECO:0007669"/>
    <property type="project" value="UniProtKB-KW"/>
</dbReference>
<dbReference type="Pfam" id="PF04542">
    <property type="entry name" value="Sigma70_r2"/>
    <property type="match status" value="1"/>
</dbReference>
<dbReference type="RefSeq" id="WP_217794408.1">
    <property type="nucleotide sequence ID" value="NZ_JAHSPG010000017.1"/>
</dbReference>
<dbReference type="InterPro" id="IPR039425">
    <property type="entry name" value="RNA_pol_sigma-70-like"/>
</dbReference>
<evidence type="ECO:0000256" key="2">
    <source>
        <dbReference type="ARBA" id="ARBA00023082"/>
    </source>
</evidence>
<gene>
    <name evidence="6" type="ORF">KTO63_23445</name>
</gene>
<dbReference type="AlphaFoldDB" id="A0A9E2W6K2"/>
<feature type="domain" description="RNA polymerase sigma factor 70 region 4 type 2" evidence="5">
    <location>
        <begin position="103"/>
        <end position="153"/>
    </location>
</feature>
<dbReference type="GO" id="GO:0006352">
    <property type="term" value="P:DNA-templated transcription initiation"/>
    <property type="evidence" value="ECO:0007669"/>
    <property type="project" value="InterPro"/>
</dbReference>
<dbReference type="InterPro" id="IPR013249">
    <property type="entry name" value="RNA_pol_sigma70_r4_t2"/>
</dbReference>
<keyword evidence="7" id="KW-1185">Reference proteome</keyword>
<evidence type="ECO:0000256" key="3">
    <source>
        <dbReference type="ARBA" id="ARBA00023163"/>
    </source>
</evidence>
<evidence type="ECO:0000256" key="1">
    <source>
        <dbReference type="ARBA" id="ARBA00023015"/>
    </source>
</evidence>
<dbReference type="PANTHER" id="PTHR43133:SF45">
    <property type="entry name" value="RNA POLYMERASE ECF-TYPE SIGMA FACTOR"/>
    <property type="match status" value="1"/>
</dbReference>
<accession>A0A9E2W6K2</accession>
<dbReference type="Pfam" id="PF08281">
    <property type="entry name" value="Sigma70_r4_2"/>
    <property type="match status" value="1"/>
</dbReference>
<dbReference type="GO" id="GO:0003677">
    <property type="term" value="F:DNA binding"/>
    <property type="evidence" value="ECO:0007669"/>
    <property type="project" value="InterPro"/>
</dbReference>
<evidence type="ECO:0000313" key="6">
    <source>
        <dbReference type="EMBL" id="MBV4360139.1"/>
    </source>
</evidence>
<dbReference type="PANTHER" id="PTHR43133">
    <property type="entry name" value="RNA POLYMERASE ECF-TYPE SIGMA FACTO"/>
    <property type="match status" value="1"/>
</dbReference>
<evidence type="ECO:0000259" key="4">
    <source>
        <dbReference type="Pfam" id="PF04542"/>
    </source>
</evidence>
<organism evidence="6 7">
    <name type="scientific">Pinibacter aurantiacus</name>
    <dbReference type="NCBI Taxonomy" id="2851599"/>
    <lineage>
        <taxon>Bacteria</taxon>
        <taxon>Pseudomonadati</taxon>
        <taxon>Bacteroidota</taxon>
        <taxon>Chitinophagia</taxon>
        <taxon>Chitinophagales</taxon>
        <taxon>Chitinophagaceae</taxon>
        <taxon>Pinibacter</taxon>
    </lineage>
</organism>
<dbReference type="InterPro" id="IPR014284">
    <property type="entry name" value="RNA_pol_sigma-70_dom"/>
</dbReference>
<feature type="domain" description="RNA polymerase sigma-70 region 2" evidence="4">
    <location>
        <begin position="9"/>
        <end position="76"/>
    </location>
</feature>
<proteinExistence type="predicted"/>
<dbReference type="InterPro" id="IPR007627">
    <property type="entry name" value="RNA_pol_sigma70_r2"/>
</dbReference>
<sequence length="164" mass="19178">MEEKEFIELITNHQRIIYKVCNLYAQSSTDKEDLFQEITLNAWKGIRNFKGDSLFTTWLYRVALNTALTFKRKENRQRKVDNAVDSLAFPHEQQPEADEQLAAMYKAINELSDIDKALITLYLDDYNYSEMGNVLGITANNVAVKMNRLKKKLKEESEKYLNNQ</sequence>
<evidence type="ECO:0000313" key="7">
    <source>
        <dbReference type="Proteomes" id="UP000812270"/>
    </source>
</evidence>
<keyword evidence="3" id="KW-0804">Transcription</keyword>
<keyword evidence="1" id="KW-0805">Transcription regulation</keyword>
<name>A0A9E2W6K2_9BACT</name>
<protein>
    <submittedName>
        <fullName evidence="6">RNA polymerase sigma factor</fullName>
    </submittedName>
</protein>
<dbReference type="Proteomes" id="UP000812270">
    <property type="component" value="Unassembled WGS sequence"/>
</dbReference>
<dbReference type="NCBIfam" id="TIGR02937">
    <property type="entry name" value="sigma70-ECF"/>
    <property type="match status" value="1"/>
</dbReference>
<comment type="caution">
    <text evidence="6">The sequence shown here is derived from an EMBL/GenBank/DDBJ whole genome shotgun (WGS) entry which is preliminary data.</text>
</comment>
<evidence type="ECO:0000259" key="5">
    <source>
        <dbReference type="Pfam" id="PF08281"/>
    </source>
</evidence>
<keyword evidence="2" id="KW-0731">Sigma factor</keyword>
<reference evidence="6" key="1">
    <citation type="submission" date="2021-06" db="EMBL/GenBank/DDBJ databases">
        <authorList>
            <person name="Huq M.A."/>
        </authorList>
    </citation>
    <scope>NUCLEOTIDE SEQUENCE</scope>
    <source>
        <strain evidence="6">MAH-26</strain>
    </source>
</reference>
<dbReference type="EMBL" id="JAHSPG010000017">
    <property type="protein sequence ID" value="MBV4360139.1"/>
    <property type="molecule type" value="Genomic_DNA"/>
</dbReference>